<keyword evidence="5" id="KW-0479">Metal-binding</keyword>
<organism evidence="9 10">
    <name type="scientific">Popillia japonica</name>
    <name type="common">Japanese beetle</name>
    <dbReference type="NCBI Taxonomy" id="7064"/>
    <lineage>
        <taxon>Eukaryota</taxon>
        <taxon>Metazoa</taxon>
        <taxon>Ecdysozoa</taxon>
        <taxon>Arthropoda</taxon>
        <taxon>Hexapoda</taxon>
        <taxon>Insecta</taxon>
        <taxon>Pterygota</taxon>
        <taxon>Neoptera</taxon>
        <taxon>Endopterygota</taxon>
        <taxon>Coleoptera</taxon>
        <taxon>Polyphaga</taxon>
        <taxon>Scarabaeiformia</taxon>
        <taxon>Scarabaeidae</taxon>
        <taxon>Rutelinae</taxon>
        <taxon>Popillia</taxon>
    </lineage>
</organism>
<dbReference type="Proteomes" id="UP001458880">
    <property type="component" value="Unassembled WGS sequence"/>
</dbReference>
<feature type="domain" description="DDE Tnp4" evidence="8">
    <location>
        <begin position="146"/>
        <end position="305"/>
    </location>
</feature>
<accession>A0AAW1IBY9</accession>
<evidence type="ECO:0000256" key="5">
    <source>
        <dbReference type="ARBA" id="ARBA00022723"/>
    </source>
</evidence>
<evidence type="ECO:0000256" key="7">
    <source>
        <dbReference type="ARBA" id="ARBA00023242"/>
    </source>
</evidence>
<sequence>MSFYNHEHHYLLKQTFHILCKKLENELKPKDVFLQSRTPLSVETQIPIAIYKLANCAEYRVIGDVFGVHKSTIAIYKLANCAEYRVIGDVFGVHKSTVKKCIYRVVMAINKVLVPTIISMPDELEAKYIAQQFQIKCHIPQIIGCIDSTHIPISAPRNGYQDFVNQKGWPSYNVQVVVDHNGRIRNVSAKYPGSIHDARVFKDSLIYREWHRLTPQVYKNINGCEIPFMIVGDPAYPLLPWMLKEYPDTVSPIHKSFNVHLNSARDTVEMAFARLKARWRVLSKRMDISHTFVPKVIVACCALHNLAEEHNDTFVVQWLDKDLDGETYAQPISVENRSKDSISGSNIRNALSACLCENFPLCQSNLR</sequence>
<dbReference type="InterPro" id="IPR045249">
    <property type="entry name" value="HARBI1-like"/>
</dbReference>
<dbReference type="AlphaFoldDB" id="A0AAW1IBY9"/>
<comment type="cofactor">
    <cofactor evidence="1">
        <name>a divalent metal cation</name>
        <dbReference type="ChEBI" id="CHEBI:60240"/>
    </cofactor>
</comment>
<dbReference type="GO" id="GO:0004519">
    <property type="term" value="F:endonuclease activity"/>
    <property type="evidence" value="ECO:0007669"/>
    <property type="project" value="UniProtKB-KW"/>
</dbReference>
<evidence type="ECO:0000313" key="10">
    <source>
        <dbReference type="Proteomes" id="UP001458880"/>
    </source>
</evidence>
<comment type="similarity">
    <text evidence="3">Belongs to the HARBI1 family.</text>
</comment>
<dbReference type="EMBL" id="JASPKY010000680">
    <property type="protein sequence ID" value="KAK9686866.1"/>
    <property type="molecule type" value="Genomic_DNA"/>
</dbReference>
<evidence type="ECO:0000256" key="6">
    <source>
        <dbReference type="ARBA" id="ARBA00022801"/>
    </source>
</evidence>
<evidence type="ECO:0000256" key="2">
    <source>
        <dbReference type="ARBA" id="ARBA00004123"/>
    </source>
</evidence>
<name>A0AAW1IBY9_POPJA</name>
<dbReference type="Pfam" id="PF13359">
    <property type="entry name" value="DDE_Tnp_4"/>
    <property type="match status" value="1"/>
</dbReference>
<keyword evidence="9" id="KW-0255">Endonuclease</keyword>
<reference evidence="9 10" key="1">
    <citation type="journal article" date="2024" name="BMC Genomics">
        <title>De novo assembly and annotation of Popillia japonica's genome with initial clues to its potential as an invasive pest.</title>
        <authorList>
            <person name="Cucini C."/>
            <person name="Boschi S."/>
            <person name="Funari R."/>
            <person name="Cardaioli E."/>
            <person name="Iannotti N."/>
            <person name="Marturano G."/>
            <person name="Paoli F."/>
            <person name="Bruttini M."/>
            <person name="Carapelli A."/>
            <person name="Frati F."/>
            <person name="Nardi F."/>
        </authorList>
    </citation>
    <scope>NUCLEOTIDE SEQUENCE [LARGE SCALE GENOMIC DNA]</scope>
    <source>
        <strain evidence="9">DMR45628</strain>
    </source>
</reference>
<dbReference type="GO" id="GO:0046872">
    <property type="term" value="F:metal ion binding"/>
    <property type="evidence" value="ECO:0007669"/>
    <property type="project" value="UniProtKB-KW"/>
</dbReference>
<dbReference type="PANTHER" id="PTHR22930:SF85">
    <property type="entry name" value="GH03217P-RELATED"/>
    <property type="match status" value="1"/>
</dbReference>
<gene>
    <name evidence="9" type="ORF">QE152_g36880</name>
</gene>
<comment type="subcellular location">
    <subcellularLocation>
        <location evidence="2">Nucleus</location>
    </subcellularLocation>
</comment>
<proteinExistence type="inferred from homology"/>
<dbReference type="GO" id="GO:0005634">
    <property type="term" value="C:nucleus"/>
    <property type="evidence" value="ECO:0007669"/>
    <property type="project" value="UniProtKB-SubCell"/>
</dbReference>
<evidence type="ECO:0000256" key="1">
    <source>
        <dbReference type="ARBA" id="ARBA00001968"/>
    </source>
</evidence>
<evidence type="ECO:0000259" key="8">
    <source>
        <dbReference type="Pfam" id="PF13359"/>
    </source>
</evidence>
<keyword evidence="6" id="KW-0378">Hydrolase</keyword>
<evidence type="ECO:0000313" key="9">
    <source>
        <dbReference type="EMBL" id="KAK9686866.1"/>
    </source>
</evidence>
<dbReference type="InterPro" id="IPR027806">
    <property type="entry name" value="HARBI1_dom"/>
</dbReference>
<protein>
    <submittedName>
        <fullName evidence="9">DDE superfamily endonuclease</fullName>
    </submittedName>
</protein>
<keyword evidence="7" id="KW-0539">Nucleus</keyword>
<evidence type="ECO:0000256" key="3">
    <source>
        <dbReference type="ARBA" id="ARBA00006958"/>
    </source>
</evidence>
<dbReference type="GO" id="GO:0016787">
    <property type="term" value="F:hydrolase activity"/>
    <property type="evidence" value="ECO:0007669"/>
    <property type="project" value="UniProtKB-KW"/>
</dbReference>
<evidence type="ECO:0000256" key="4">
    <source>
        <dbReference type="ARBA" id="ARBA00022722"/>
    </source>
</evidence>
<comment type="caution">
    <text evidence="9">The sequence shown here is derived from an EMBL/GenBank/DDBJ whole genome shotgun (WGS) entry which is preliminary data.</text>
</comment>
<dbReference type="PANTHER" id="PTHR22930">
    <property type="match status" value="1"/>
</dbReference>
<keyword evidence="4" id="KW-0540">Nuclease</keyword>
<keyword evidence="10" id="KW-1185">Reference proteome</keyword>